<dbReference type="InterPro" id="IPR004147">
    <property type="entry name" value="ABC1_dom"/>
</dbReference>
<dbReference type="eggNOG" id="COG0661">
    <property type="taxonomic scope" value="Bacteria"/>
</dbReference>
<dbReference type="EMBL" id="CP000927">
    <property type="protein sequence ID" value="ABZ72060.1"/>
    <property type="molecule type" value="Genomic_DNA"/>
</dbReference>
<dbReference type="PANTHER" id="PTHR10566">
    <property type="entry name" value="CHAPERONE-ACTIVITY OF BC1 COMPLEX CABC1 -RELATED"/>
    <property type="match status" value="1"/>
</dbReference>
<keyword evidence="2" id="KW-1133">Transmembrane helix</keyword>
<dbReference type="AlphaFoldDB" id="B0SZY7"/>
<dbReference type="Pfam" id="PF03109">
    <property type="entry name" value="ABC1"/>
    <property type="match status" value="1"/>
</dbReference>
<sequence length="520" mass="58259">MKEAVDLRRALISPKRFARMLARRGALYVKAGQFLATRPDLLPQAYCDELLKLTDQVEPFTWREARQILVEDLGEEPEQLFARINTRPIASASLSQVYLARTFDGDEVAVKIRRPGVETALPDQLRDARWLLRLLELSGGLPGVRGEDVHREMSAWLVEEVDFRRELAKLTQMNAAYAGARFRVPKPYPDLSSQRVLVTEYLRGVPFSELLRLARRGDSARIEKFGFNPQVLARNLIEAVLEQIFRRRLFHGDPHPGNILALEGDAIGFVDFGLVHVLDRTVQQKQSEYIEAIYRADPERIYRGLLDVMEVGDGTDLETFRAEVFEATRIWMRDAALSDSAVEGERSPIAQYMVEVLRAARRNRLYLPPSALGMYRSLLTADSVAGALGDSRALSRVGRAFFRRLRVEQIVDQVMPDKAEAWAVELWTGLMSAPESLGRLLSDLADDRFVFQVRTADSAEDRRDANLRVKLAGTAILSVGLAVLLVGALLRGAGPWILGGLGAALAGAYLGVAVLWRRLK</sequence>
<organism evidence="4">
    <name type="scientific">Caulobacter sp. (strain K31)</name>
    <dbReference type="NCBI Taxonomy" id="366602"/>
    <lineage>
        <taxon>Bacteria</taxon>
        <taxon>Pseudomonadati</taxon>
        <taxon>Pseudomonadota</taxon>
        <taxon>Alphaproteobacteria</taxon>
        <taxon>Caulobacterales</taxon>
        <taxon>Caulobacteraceae</taxon>
        <taxon>Caulobacter</taxon>
    </lineage>
</organism>
<comment type="similarity">
    <text evidence="1">Belongs to the protein kinase superfamily. ADCK protein kinase family.</text>
</comment>
<feature type="domain" description="Protein kinase" evidence="3">
    <location>
        <begin position="83"/>
        <end position="402"/>
    </location>
</feature>
<feature type="transmembrane region" description="Helical" evidence="2">
    <location>
        <begin position="471"/>
        <end position="490"/>
    </location>
</feature>
<dbReference type="HOGENOM" id="CLU_006533_0_2_5"/>
<feature type="transmembrane region" description="Helical" evidence="2">
    <location>
        <begin position="496"/>
        <end position="516"/>
    </location>
</feature>
<dbReference type="PANTHER" id="PTHR10566:SF113">
    <property type="entry name" value="PROTEIN ACTIVITY OF BC1 COMPLEX KINASE 7, CHLOROPLASTIC"/>
    <property type="match status" value="1"/>
</dbReference>
<gene>
    <name evidence="4" type="ordered locus">Caul_2933</name>
</gene>
<evidence type="ECO:0000256" key="2">
    <source>
        <dbReference type="SAM" id="Phobius"/>
    </source>
</evidence>
<evidence type="ECO:0000313" key="4">
    <source>
        <dbReference type="EMBL" id="ABZ72060.1"/>
    </source>
</evidence>
<evidence type="ECO:0000256" key="1">
    <source>
        <dbReference type="ARBA" id="ARBA00009670"/>
    </source>
</evidence>
<dbReference type="InterPro" id="IPR050154">
    <property type="entry name" value="UbiB_kinase"/>
</dbReference>
<reference evidence="4" key="1">
    <citation type="submission" date="2008-01" db="EMBL/GenBank/DDBJ databases">
        <title>Complete sequence of chromosome of Caulobacter sp. K31.</title>
        <authorList>
            <consortium name="US DOE Joint Genome Institute"/>
            <person name="Copeland A."/>
            <person name="Lucas S."/>
            <person name="Lapidus A."/>
            <person name="Barry K."/>
            <person name="Glavina del Rio T."/>
            <person name="Dalin E."/>
            <person name="Tice H."/>
            <person name="Pitluck S."/>
            <person name="Bruce D."/>
            <person name="Goodwin L."/>
            <person name="Thompson L.S."/>
            <person name="Brettin T."/>
            <person name="Detter J.C."/>
            <person name="Han C."/>
            <person name="Schmutz J."/>
            <person name="Larimer F."/>
            <person name="Land M."/>
            <person name="Hauser L."/>
            <person name="Kyrpides N."/>
            <person name="Kim E."/>
            <person name="Stephens C."/>
            <person name="Richardson P."/>
        </authorList>
    </citation>
    <scope>NUCLEOTIDE SEQUENCE [LARGE SCALE GENOMIC DNA]</scope>
    <source>
        <strain evidence="4">K31</strain>
    </source>
</reference>
<proteinExistence type="inferred from homology"/>
<dbReference type="CDD" id="cd05121">
    <property type="entry name" value="ABC1_ADCK3-like"/>
    <property type="match status" value="1"/>
</dbReference>
<evidence type="ECO:0000259" key="3">
    <source>
        <dbReference type="PROSITE" id="PS50011"/>
    </source>
</evidence>
<name>B0SZY7_CAUSK</name>
<dbReference type="KEGG" id="cak:Caul_2933"/>
<dbReference type="PROSITE" id="PS50011">
    <property type="entry name" value="PROTEIN_KINASE_DOM"/>
    <property type="match status" value="1"/>
</dbReference>
<dbReference type="SUPFAM" id="SSF56112">
    <property type="entry name" value="Protein kinase-like (PK-like)"/>
    <property type="match status" value="1"/>
</dbReference>
<dbReference type="GO" id="GO:0005524">
    <property type="term" value="F:ATP binding"/>
    <property type="evidence" value="ECO:0007669"/>
    <property type="project" value="InterPro"/>
</dbReference>
<keyword evidence="2" id="KW-0472">Membrane</keyword>
<keyword evidence="2" id="KW-0812">Transmembrane</keyword>
<accession>B0SZY7</accession>
<dbReference type="GO" id="GO:0004672">
    <property type="term" value="F:protein kinase activity"/>
    <property type="evidence" value="ECO:0007669"/>
    <property type="project" value="InterPro"/>
</dbReference>
<dbReference type="InterPro" id="IPR011009">
    <property type="entry name" value="Kinase-like_dom_sf"/>
</dbReference>
<dbReference type="STRING" id="366602.Caul_2933"/>
<dbReference type="InterPro" id="IPR000719">
    <property type="entry name" value="Prot_kinase_dom"/>
</dbReference>
<protein>
    <submittedName>
        <fullName evidence="4">ABC-1 domain protein</fullName>
    </submittedName>
</protein>
<dbReference type="OrthoDB" id="9795390at2"/>